<evidence type="ECO:0000313" key="2">
    <source>
        <dbReference type="EMBL" id="EFR02345.1"/>
    </source>
</evidence>
<sequence length="162" mass="17459">MDIRNILRAQRLAAPVAAEARSSNSLPRKSALRVTNSEATPKRVSFHEAVTVVNVEKWVVPGVHSEIDLAEQVAQIGGPPGPRLEQGWMVAGVCQFNDTGSGFEGWVPVVAQHRLLRGMHHHPRSLVTVFSLLFLSSGSVSPAPQQPPSPTHLQQSVPKVSG</sequence>
<organism evidence="3">
    <name type="scientific">Arthroderma gypseum (strain ATCC MYA-4604 / CBS 118893)</name>
    <name type="common">Microsporum gypseum</name>
    <dbReference type="NCBI Taxonomy" id="535722"/>
    <lineage>
        <taxon>Eukaryota</taxon>
        <taxon>Fungi</taxon>
        <taxon>Dikarya</taxon>
        <taxon>Ascomycota</taxon>
        <taxon>Pezizomycotina</taxon>
        <taxon>Eurotiomycetes</taxon>
        <taxon>Eurotiomycetidae</taxon>
        <taxon>Onygenales</taxon>
        <taxon>Arthrodermataceae</taxon>
        <taxon>Nannizzia</taxon>
    </lineage>
</organism>
<dbReference type="InParanoid" id="E4UVL8"/>
<keyword evidence="3" id="KW-1185">Reference proteome</keyword>
<dbReference type="VEuPathDB" id="FungiDB:MGYG_05342"/>
<dbReference type="OrthoDB" id="10431833at2759"/>
<evidence type="ECO:0000313" key="3">
    <source>
        <dbReference type="Proteomes" id="UP000002669"/>
    </source>
</evidence>
<dbReference type="Proteomes" id="UP000002669">
    <property type="component" value="Unassembled WGS sequence"/>
</dbReference>
<proteinExistence type="predicted"/>
<feature type="region of interest" description="Disordered" evidence="1">
    <location>
        <begin position="140"/>
        <end position="162"/>
    </location>
</feature>
<dbReference type="GeneID" id="10028032"/>
<dbReference type="eggNOG" id="ENOG502RMD7">
    <property type="taxonomic scope" value="Eukaryota"/>
</dbReference>
<dbReference type="HOGENOM" id="CLU_1634972_0_0_1"/>
<reference evidence="3" key="1">
    <citation type="journal article" date="2012" name="MBio">
        <title>Comparative genome analysis of Trichophyton rubrum and related dermatophytes reveals candidate genes involved in infection.</title>
        <authorList>
            <person name="Martinez D.A."/>
            <person name="Oliver B.G."/>
            <person name="Graeser Y."/>
            <person name="Goldberg J.M."/>
            <person name="Li W."/>
            <person name="Martinez-Rossi N.M."/>
            <person name="Monod M."/>
            <person name="Shelest E."/>
            <person name="Barton R.C."/>
            <person name="Birch E."/>
            <person name="Brakhage A.A."/>
            <person name="Chen Z."/>
            <person name="Gurr S.J."/>
            <person name="Heiman D."/>
            <person name="Heitman J."/>
            <person name="Kosti I."/>
            <person name="Rossi A."/>
            <person name="Saif S."/>
            <person name="Samalova M."/>
            <person name="Saunders C.W."/>
            <person name="Shea T."/>
            <person name="Summerbell R.C."/>
            <person name="Xu J."/>
            <person name="Young S."/>
            <person name="Zeng Q."/>
            <person name="Birren B.W."/>
            <person name="Cuomo C.A."/>
            <person name="White T.C."/>
        </authorList>
    </citation>
    <scope>NUCLEOTIDE SEQUENCE [LARGE SCALE GENOMIC DNA]</scope>
    <source>
        <strain evidence="3">ATCC MYA-4604 / CBS 118893</strain>
    </source>
</reference>
<evidence type="ECO:0000256" key="1">
    <source>
        <dbReference type="SAM" id="MobiDB-lite"/>
    </source>
</evidence>
<dbReference type="RefSeq" id="XP_003172756.1">
    <property type="nucleotide sequence ID" value="XM_003172708.1"/>
</dbReference>
<accession>E4UVL8</accession>
<gene>
    <name evidence="2" type="ORF">MGYG_05342</name>
</gene>
<protein>
    <submittedName>
        <fullName evidence="2">Uncharacterized protein</fullName>
    </submittedName>
</protein>
<dbReference type="AlphaFoldDB" id="E4UVL8"/>
<name>E4UVL8_ARTGP</name>
<dbReference type="EMBL" id="DS989825">
    <property type="protein sequence ID" value="EFR02345.1"/>
    <property type="molecule type" value="Genomic_DNA"/>
</dbReference>
<feature type="compositionally biased region" description="Polar residues" evidence="1">
    <location>
        <begin position="151"/>
        <end position="162"/>
    </location>
</feature>